<feature type="non-terminal residue" evidence="4">
    <location>
        <position position="1"/>
    </location>
</feature>
<keyword evidence="2" id="KW-0732">Signal</keyword>
<organism evidence="4 5">
    <name type="scientific">Clarias magur</name>
    <name type="common">Asian catfish</name>
    <name type="synonym">Macropteronotus magur</name>
    <dbReference type="NCBI Taxonomy" id="1594786"/>
    <lineage>
        <taxon>Eukaryota</taxon>
        <taxon>Metazoa</taxon>
        <taxon>Chordata</taxon>
        <taxon>Craniata</taxon>
        <taxon>Vertebrata</taxon>
        <taxon>Euteleostomi</taxon>
        <taxon>Actinopterygii</taxon>
        <taxon>Neopterygii</taxon>
        <taxon>Teleostei</taxon>
        <taxon>Ostariophysi</taxon>
        <taxon>Siluriformes</taxon>
        <taxon>Clariidae</taxon>
        <taxon>Clarias</taxon>
    </lineage>
</organism>
<dbReference type="EMBL" id="QNUK01000950">
    <property type="protein sequence ID" value="KAF5888628.1"/>
    <property type="molecule type" value="Genomic_DNA"/>
</dbReference>
<proteinExistence type="predicted"/>
<dbReference type="GO" id="GO:0005615">
    <property type="term" value="C:extracellular space"/>
    <property type="evidence" value="ECO:0007669"/>
    <property type="project" value="UniProtKB-KW"/>
</dbReference>
<dbReference type="Proteomes" id="UP000727407">
    <property type="component" value="Unassembled WGS sequence"/>
</dbReference>
<accession>A0A8J4TEG3</accession>
<evidence type="ECO:0000256" key="1">
    <source>
        <dbReference type="ARBA" id="ARBA00022514"/>
    </source>
</evidence>
<dbReference type="OrthoDB" id="9447832at2759"/>
<dbReference type="Pfam" id="PF00048">
    <property type="entry name" value="IL8"/>
    <property type="match status" value="1"/>
</dbReference>
<evidence type="ECO:0000313" key="4">
    <source>
        <dbReference type="EMBL" id="KAF5888628.1"/>
    </source>
</evidence>
<dbReference type="SUPFAM" id="SSF54117">
    <property type="entry name" value="Interleukin 8-like chemokines"/>
    <property type="match status" value="1"/>
</dbReference>
<dbReference type="InterPro" id="IPR036048">
    <property type="entry name" value="Interleukin_8-like_sf"/>
</dbReference>
<sequence length="84" mass="9239">NSRVEMISALRPTCSPTRSSSAAIMSFRSLLLVLLHLACIQSFTTATNADTPEPCCFTFHEAKIPLRLITEYKETGRHCANPGI</sequence>
<gene>
    <name evidence="4" type="ORF">DAT39_021672</name>
</gene>
<feature type="domain" description="Chemokine interleukin-8-like" evidence="3">
    <location>
        <begin position="54"/>
        <end position="84"/>
    </location>
</feature>
<dbReference type="GO" id="GO:0006955">
    <property type="term" value="P:immune response"/>
    <property type="evidence" value="ECO:0007669"/>
    <property type="project" value="InterPro"/>
</dbReference>
<feature type="non-terminal residue" evidence="4">
    <location>
        <position position="84"/>
    </location>
</feature>
<feature type="signal peptide" evidence="2">
    <location>
        <begin position="1"/>
        <end position="46"/>
    </location>
</feature>
<keyword evidence="5" id="KW-1185">Reference proteome</keyword>
<reference evidence="4" key="1">
    <citation type="submission" date="2020-07" db="EMBL/GenBank/DDBJ databases">
        <title>Clarias magur genome sequencing, assembly and annotation.</title>
        <authorList>
            <person name="Kushwaha B."/>
            <person name="Kumar R."/>
            <person name="Das P."/>
            <person name="Joshi C.G."/>
            <person name="Kumar D."/>
            <person name="Nagpure N.S."/>
            <person name="Pandey M."/>
            <person name="Agarwal S."/>
            <person name="Srivastava S."/>
            <person name="Singh M."/>
            <person name="Sahoo L."/>
            <person name="Jayasankar P."/>
            <person name="Meher P.K."/>
            <person name="Koringa P.G."/>
            <person name="Iquebal M.A."/>
            <person name="Das S.P."/>
            <person name="Bit A."/>
            <person name="Patnaik S."/>
            <person name="Patel N."/>
            <person name="Shah T.M."/>
            <person name="Hinsu A."/>
            <person name="Jena J.K."/>
        </authorList>
    </citation>
    <scope>NUCLEOTIDE SEQUENCE</scope>
    <source>
        <strain evidence="4">CIFAMagur01</strain>
        <tissue evidence="4">Testis</tissue>
    </source>
</reference>
<feature type="chain" id="PRO_5035155093" evidence="2">
    <location>
        <begin position="47"/>
        <end position="84"/>
    </location>
</feature>
<evidence type="ECO:0000256" key="2">
    <source>
        <dbReference type="SAM" id="SignalP"/>
    </source>
</evidence>
<keyword evidence="1" id="KW-0202">Cytokine</keyword>
<evidence type="ECO:0000259" key="3">
    <source>
        <dbReference type="Pfam" id="PF00048"/>
    </source>
</evidence>
<dbReference type="AlphaFoldDB" id="A0A8J4TEG3"/>
<dbReference type="Gene3D" id="2.40.50.40">
    <property type="match status" value="1"/>
</dbReference>
<comment type="caution">
    <text evidence="4">The sequence shown here is derived from an EMBL/GenBank/DDBJ whole genome shotgun (WGS) entry which is preliminary data.</text>
</comment>
<name>A0A8J4TEG3_CLAMG</name>
<protein>
    <submittedName>
        <fullName evidence="4">C-C motif chemokine 4</fullName>
    </submittedName>
</protein>
<dbReference type="GO" id="GO:0008009">
    <property type="term" value="F:chemokine activity"/>
    <property type="evidence" value="ECO:0007669"/>
    <property type="project" value="InterPro"/>
</dbReference>
<dbReference type="InterPro" id="IPR001811">
    <property type="entry name" value="Chemokine_IL8-like_dom"/>
</dbReference>
<evidence type="ECO:0000313" key="5">
    <source>
        <dbReference type="Proteomes" id="UP000727407"/>
    </source>
</evidence>